<dbReference type="Proteomes" id="UP001597101">
    <property type="component" value="Unassembled WGS sequence"/>
</dbReference>
<comment type="caution">
    <text evidence="2">The sequence shown here is derived from an EMBL/GenBank/DDBJ whole genome shotgun (WGS) entry which is preliminary data.</text>
</comment>
<reference evidence="3" key="1">
    <citation type="journal article" date="2019" name="Int. J. Syst. Evol. Microbiol.">
        <title>The Global Catalogue of Microorganisms (GCM) 10K type strain sequencing project: providing services to taxonomists for standard genome sequencing and annotation.</title>
        <authorList>
            <consortium name="The Broad Institute Genomics Platform"/>
            <consortium name="The Broad Institute Genome Sequencing Center for Infectious Disease"/>
            <person name="Wu L."/>
            <person name="Ma J."/>
        </authorList>
    </citation>
    <scope>NUCLEOTIDE SEQUENCE [LARGE SCALE GENOMIC DNA]</scope>
    <source>
        <strain evidence="3">CCUG 60023</strain>
    </source>
</reference>
<accession>A0ABW3FGV2</accession>
<protein>
    <submittedName>
        <fullName evidence="2">Uncharacterized protein</fullName>
    </submittedName>
</protein>
<keyword evidence="3" id="KW-1185">Reference proteome</keyword>
<evidence type="ECO:0000313" key="2">
    <source>
        <dbReference type="EMBL" id="MFD0915597.1"/>
    </source>
</evidence>
<dbReference type="Gene3D" id="3.40.50.300">
    <property type="entry name" value="P-loop containing nucleotide triphosphate hydrolases"/>
    <property type="match status" value="1"/>
</dbReference>
<organism evidence="2 3">
    <name type="scientific">Pseudahrensia aquimaris</name>
    <dbReference type="NCBI Taxonomy" id="744461"/>
    <lineage>
        <taxon>Bacteria</taxon>
        <taxon>Pseudomonadati</taxon>
        <taxon>Pseudomonadota</taxon>
        <taxon>Alphaproteobacteria</taxon>
        <taxon>Hyphomicrobiales</taxon>
        <taxon>Ahrensiaceae</taxon>
        <taxon>Pseudahrensia</taxon>
    </lineage>
</organism>
<dbReference type="InterPro" id="IPR027417">
    <property type="entry name" value="P-loop_NTPase"/>
</dbReference>
<evidence type="ECO:0000313" key="3">
    <source>
        <dbReference type="Proteomes" id="UP001597101"/>
    </source>
</evidence>
<dbReference type="RefSeq" id="WP_377211449.1">
    <property type="nucleotide sequence ID" value="NZ_JBHTJV010000003.1"/>
</dbReference>
<gene>
    <name evidence="2" type="ORF">ACFQ14_04190</name>
</gene>
<sequence length="233" mass="24751">MNDSDQPMEPDLTGKSSGPNAEPDMLGDIPIVDAEEIRASTRSARVADAIRCDLATAIASLSTLESARLAIVTPDDESNLGGAVALARALSVQFSTVVVDMAADARSTRDMLDCMDHPGLKDVLTGEKKVSECIFRDTRSAAHIMPSGLTQQELNPHSVQLLPVVIDALESGYQFVIIDAGGADERSLARIADDHLGVVLVTGLSASAEIDDRVLGLRRAGYDEPVIVEMIQL</sequence>
<name>A0ABW3FGV2_9HYPH</name>
<dbReference type="EMBL" id="JBHTJV010000003">
    <property type="protein sequence ID" value="MFD0915597.1"/>
    <property type="molecule type" value="Genomic_DNA"/>
</dbReference>
<feature type="region of interest" description="Disordered" evidence="1">
    <location>
        <begin position="1"/>
        <end position="27"/>
    </location>
</feature>
<evidence type="ECO:0000256" key="1">
    <source>
        <dbReference type="SAM" id="MobiDB-lite"/>
    </source>
</evidence>
<dbReference type="SUPFAM" id="SSF52540">
    <property type="entry name" value="P-loop containing nucleoside triphosphate hydrolases"/>
    <property type="match status" value="1"/>
</dbReference>
<proteinExistence type="predicted"/>